<reference evidence="2 3" key="1">
    <citation type="submission" date="2020-08" db="EMBL/GenBank/DDBJ databases">
        <title>Streptomycin Non-resistant strain, P. mexicana.</title>
        <authorList>
            <person name="Ganesh-Kumar S."/>
            <person name="Zhe T."/>
            <person name="Yu Z."/>
            <person name="Min Y."/>
        </authorList>
    </citation>
    <scope>NUCLEOTIDE SEQUENCE [LARGE SCALE GENOMIC DNA]</scope>
    <source>
        <strain evidence="2 3">GTZY2</strain>
    </source>
</reference>
<dbReference type="OrthoDB" id="5360192at2"/>
<organism evidence="2 3">
    <name type="scientific">Pseudoxanthomonas mexicana</name>
    <dbReference type="NCBI Taxonomy" id="128785"/>
    <lineage>
        <taxon>Bacteria</taxon>
        <taxon>Pseudomonadati</taxon>
        <taxon>Pseudomonadota</taxon>
        <taxon>Gammaproteobacteria</taxon>
        <taxon>Lysobacterales</taxon>
        <taxon>Lysobacteraceae</taxon>
        <taxon>Pseudoxanthomonas</taxon>
    </lineage>
</organism>
<gene>
    <name evidence="2" type="ORF">IAE60_00090</name>
</gene>
<sequence length="144" mass="15929">MPGLRRQDAGRRALRRHVRWRFDRAAAVWTLGLFVLLVLLATLGAGLGWIRSFVGDVLAVLWLHGLFASAVWLRPPMRPLLALAVGLAIEAVQYVNQQMGWQVASPVLRIVLGSTPDWLDVVAYLIGFVLACLLERHMAGKPAV</sequence>
<keyword evidence="1" id="KW-0472">Membrane</keyword>
<dbReference type="AlphaFoldDB" id="A0A7G9TCQ9"/>
<proteinExistence type="predicted"/>
<feature type="transmembrane region" description="Helical" evidence="1">
    <location>
        <begin position="53"/>
        <end position="73"/>
    </location>
</feature>
<dbReference type="Pfam" id="PF10990">
    <property type="entry name" value="DUF2809"/>
    <property type="match status" value="1"/>
</dbReference>
<dbReference type="Proteomes" id="UP000515838">
    <property type="component" value="Chromosome"/>
</dbReference>
<dbReference type="InterPro" id="IPR021257">
    <property type="entry name" value="DUF2809"/>
</dbReference>
<evidence type="ECO:0000313" key="2">
    <source>
        <dbReference type="EMBL" id="QNN77884.1"/>
    </source>
</evidence>
<accession>A0A7G9TCQ9</accession>
<keyword evidence="1" id="KW-0812">Transmembrane</keyword>
<keyword evidence="1" id="KW-1133">Transmembrane helix</keyword>
<feature type="transmembrane region" description="Helical" evidence="1">
    <location>
        <begin position="80"/>
        <end position="96"/>
    </location>
</feature>
<feature type="transmembrane region" description="Helical" evidence="1">
    <location>
        <begin position="25"/>
        <end position="47"/>
    </location>
</feature>
<feature type="transmembrane region" description="Helical" evidence="1">
    <location>
        <begin position="116"/>
        <end position="134"/>
    </location>
</feature>
<dbReference type="EMBL" id="CP060731">
    <property type="protein sequence ID" value="QNN77884.1"/>
    <property type="molecule type" value="Genomic_DNA"/>
</dbReference>
<evidence type="ECO:0000313" key="3">
    <source>
        <dbReference type="Proteomes" id="UP000515838"/>
    </source>
</evidence>
<evidence type="ECO:0000256" key="1">
    <source>
        <dbReference type="SAM" id="Phobius"/>
    </source>
</evidence>
<protein>
    <submittedName>
        <fullName evidence="2">DUF2809 domain-containing protein</fullName>
    </submittedName>
</protein>
<name>A0A7G9TCQ9_PSEMX</name>